<sequence>MQNSITSNSKKNLYEQDFYQWIQNTATLLKEKQFEQVDWENVIEEIESMGRSEKRELLSRLITIIEHLLKLQYWEAEKAYNERGWRVTVVEQRSQLELTLEDSPSLKPILEEVFLDCYQKARKVILKKYQLSSNMFPSEPPFTIENVLNSDYFPE</sequence>
<dbReference type="PANTHER" id="PTHR34235">
    <property type="entry name" value="SLR1203 PROTEIN-RELATED"/>
    <property type="match status" value="1"/>
</dbReference>
<gene>
    <name evidence="1" type="ORF">C7H19_05980</name>
</gene>
<protein>
    <submittedName>
        <fullName evidence="1">DUF29 domain-containing protein</fullName>
    </submittedName>
</protein>
<reference evidence="1 2" key="1">
    <citation type="submission" date="2018-03" db="EMBL/GenBank/DDBJ databases">
        <title>The ancient ancestry and fast evolution of plastids.</title>
        <authorList>
            <person name="Moore K.R."/>
            <person name="Magnabosco C."/>
            <person name="Momper L."/>
            <person name="Gold D.A."/>
            <person name="Bosak T."/>
            <person name="Fournier G.P."/>
        </authorList>
    </citation>
    <scope>NUCLEOTIDE SEQUENCE [LARGE SCALE GENOMIC DNA]</scope>
    <source>
        <strain evidence="1 2">CCALA 016</strain>
    </source>
</reference>
<evidence type="ECO:0000313" key="2">
    <source>
        <dbReference type="Proteomes" id="UP000239001"/>
    </source>
</evidence>
<proteinExistence type="predicted"/>
<accession>A0A2T1M050</accession>
<dbReference type="AlphaFoldDB" id="A0A2T1M050"/>
<dbReference type="RefSeq" id="WP_106455987.1">
    <property type="nucleotide sequence ID" value="NZ_PXOH01000005.1"/>
</dbReference>
<dbReference type="InterPro" id="IPR002636">
    <property type="entry name" value="DUF29"/>
</dbReference>
<organism evidence="1 2">
    <name type="scientific">Aphanothece hegewaldii CCALA 016</name>
    <dbReference type="NCBI Taxonomy" id="2107694"/>
    <lineage>
        <taxon>Bacteria</taxon>
        <taxon>Bacillati</taxon>
        <taxon>Cyanobacteriota</taxon>
        <taxon>Cyanophyceae</taxon>
        <taxon>Oscillatoriophycideae</taxon>
        <taxon>Chroococcales</taxon>
        <taxon>Aphanothecaceae</taxon>
        <taxon>Aphanothece</taxon>
    </lineage>
</organism>
<dbReference type="Pfam" id="PF01724">
    <property type="entry name" value="DUF29"/>
    <property type="match status" value="1"/>
</dbReference>
<dbReference type="Proteomes" id="UP000239001">
    <property type="component" value="Unassembled WGS sequence"/>
</dbReference>
<reference evidence="1 2" key="2">
    <citation type="submission" date="2018-03" db="EMBL/GenBank/DDBJ databases">
        <authorList>
            <person name="Keele B.F."/>
        </authorList>
    </citation>
    <scope>NUCLEOTIDE SEQUENCE [LARGE SCALE GENOMIC DNA]</scope>
    <source>
        <strain evidence="1 2">CCALA 016</strain>
    </source>
</reference>
<dbReference type="OrthoDB" id="5769308at2"/>
<dbReference type="EMBL" id="PXOH01000005">
    <property type="protein sequence ID" value="PSF38020.1"/>
    <property type="molecule type" value="Genomic_DNA"/>
</dbReference>
<keyword evidence="2" id="KW-1185">Reference proteome</keyword>
<name>A0A2T1M050_9CHRO</name>
<dbReference type="Gene3D" id="1.20.1220.20">
    <property type="entry name" value="Uncharcterised protein PF01724"/>
    <property type="match status" value="1"/>
</dbReference>
<evidence type="ECO:0000313" key="1">
    <source>
        <dbReference type="EMBL" id="PSF38020.1"/>
    </source>
</evidence>
<comment type="caution">
    <text evidence="1">The sequence shown here is derived from an EMBL/GenBank/DDBJ whole genome shotgun (WGS) entry which is preliminary data.</text>
</comment>